<feature type="domain" description="DUF287" evidence="2">
    <location>
        <begin position="491"/>
        <end position="544"/>
    </location>
</feature>
<dbReference type="AlphaFoldDB" id="A0A8T1XSC7"/>
<evidence type="ECO:0000313" key="5">
    <source>
        <dbReference type="Proteomes" id="UP000694251"/>
    </source>
</evidence>
<dbReference type="OrthoDB" id="1305596at2759"/>
<organism evidence="4 5">
    <name type="scientific">Arabidopsis suecica</name>
    <name type="common">Swedish thale-cress</name>
    <name type="synonym">Cardaminopsis suecica</name>
    <dbReference type="NCBI Taxonomy" id="45249"/>
    <lineage>
        <taxon>Eukaryota</taxon>
        <taxon>Viridiplantae</taxon>
        <taxon>Streptophyta</taxon>
        <taxon>Embryophyta</taxon>
        <taxon>Tracheophyta</taxon>
        <taxon>Spermatophyta</taxon>
        <taxon>Magnoliopsida</taxon>
        <taxon>eudicotyledons</taxon>
        <taxon>Gunneridae</taxon>
        <taxon>Pentapetalae</taxon>
        <taxon>rosids</taxon>
        <taxon>malvids</taxon>
        <taxon>Brassicales</taxon>
        <taxon>Brassicaceae</taxon>
        <taxon>Camelineae</taxon>
        <taxon>Arabidopsis</taxon>
    </lineage>
</organism>
<feature type="region of interest" description="Disordered" evidence="1">
    <location>
        <begin position="172"/>
        <end position="211"/>
    </location>
</feature>
<dbReference type="Pfam" id="PF03384">
    <property type="entry name" value="DUF287"/>
    <property type="match status" value="1"/>
</dbReference>
<evidence type="ECO:0000256" key="1">
    <source>
        <dbReference type="SAM" id="MobiDB-lite"/>
    </source>
</evidence>
<evidence type="ECO:0000313" key="4">
    <source>
        <dbReference type="EMBL" id="KAG7537541.1"/>
    </source>
</evidence>
<feature type="compositionally biased region" description="Acidic residues" evidence="1">
    <location>
        <begin position="106"/>
        <end position="144"/>
    </location>
</feature>
<accession>A0A8T1XSC7</accession>
<proteinExistence type="predicted"/>
<dbReference type="PANTHER" id="PTHR48449">
    <property type="entry name" value="DUF1985 DOMAIN-CONTAINING PROTEIN"/>
    <property type="match status" value="1"/>
</dbReference>
<feature type="domain" description="DUF1985" evidence="3">
    <location>
        <begin position="274"/>
        <end position="407"/>
    </location>
</feature>
<comment type="caution">
    <text evidence="4">The sequence shown here is derived from an EMBL/GenBank/DDBJ whole genome shotgun (WGS) entry which is preliminary data.</text>
</comment>
<feature type="compositionally biased region" description="Acidic residues" evidence="1">
    <location>
        <begin position="662"/>
        <end position="674"/>
    </location>
</feature>
<dbReference type="Pfam" id="PF09331">
    <property type="entry name" value="DUF1985"/>
    <property type="match status" value="1"/>
</dbReference>
<dbReference type="InterPro" id="IPR005048">
    <property type="entry name" value="DUF287"/>
</dbReference>
<sequence length="682" mass="76355">MARVRDGEGVYESTERRPAEPADASVEPGRETADPDASMVKPGSETVGMQTEPTEEAVVDASESQPGNETVELERNDAEGQAAVADSDIQLGKESPIEPSTGAVEAAEEELVGASEEEEETDTAQDTYEEEDDAAGNAGEEDEHGDVGTGKDGIEAEEDVGIEEEAAAKDGIEEEAAEASKDVAGITADDDSGNDDDEDDSQPLPPEKMCLDSSEYTKGCKIGTRCNVTETVKLIEKEFKDEAIWFRSHPQFKHVFHMPREPNHMTQGMWMLMLRTVDTDLERECWFVVNGVPIRYSIKEHALLTGFNCKEYPEKHEEMGNLRFVKRIFKRTEKIKASDVLAKLKEKRSWKGADKKKLVVLYFLCKILKASSKSDGNIVSFLLRIVDDLDACETYPWGRYSFSECMKGIRNMMKNLNGSVKPKAQPSFSGFIVPLEILAYEAIPHLGLKYRVPVRAANDCPRMCKHKFKESAMKGIPLEEIYQELGTSKDIDSILVPDQYEKSLLAGIIEDNVDDGLGEIDIIVDSWRERLVEKKKKIWWEGMYQLDQASREIGNKFLENEDPEQEVHEKESSDIANLVASINSLTEVVNNGFQAFNEKFSDMENRVKTLELSLASQVPVFTPYESPMETQYGTRTDFEGGQPSQTMDLVLYNSISPTVPEQGDEEEKNNEEEIICTKKSLY</sequence>
<keyword evidence="5" id="KW-1185">Reference proteome</keyword>
<evidence type="ECO:0000259" key="2">
    <source>
        <dbReference type="Pfam" id="PF03384"/>
    </source>
</evidence>
<feature type="region of interest" description="Disordered" evidence="1">
    <location>
        <begin position="1"/>
        <end position="153"/>
    </location>
</feature>
<gene>
    <name evidence="4" type="ORF">ISN44_As13g014160</name>
</gene>
<protein>
    <recommendedName>
        <fullName evidence="6">DUF1985 domain-containing protein</fullName>
    </recommendedName>
</protein>
<feature type="compositionally biased region" description="Basic and acidic residues" evidence="1">
    <location>
        <begin position="1"/>
        <end position="20"/>
    </location>
</feature>
<reference evidence="4 5" key="1">
    <citation type="submission" date="2020-12" db="EMBL/GenBank/DDBJ databases">
        <title>Concerted genomic and epigenomic changes stabilize Arabidopsis allopolyploids.</title>
        <authorList>
            <person name="Chen Z."/>
        </authorList>
    </citation>
    <scope>NUCLEOTIDE SEQUENCE [LARGE SCALE GENOMIC DNA]</scope>
    <source>
        <strain evidence="4">As9502</strain>
        <tissue evidence="4">Leaf</tissue>
    </source>
</reference>
<evidence type="ECO:0000259" key="3">
    <source>
        <dbReference type="Pfam" id="PF09331"/>
    </source>
</evidence>
<name>A0A8T1XSC7_ARASU</name>
<feature type="region of interest" description="Disordered" evidence="1">
    <location>
        <begin position="658"/>
        <end position="682"/>
    </location>
</feature>
<dbReference type="EMBL" id="JAEFBJ010000013">
    <property type="protein sequence ID" value="KAG7537541.1"/>
    <property type="molecule type" value="Genomic_DNA"/>
</dbReference>
<evidence type="ECO:0008006" key="6">
    <source>
        <dbReference type="Google" id="ProtNLM"/>
    </source>
</evidence>
<feature type="compositionally biased region" description="Acidic residues" evidence="1">
    <location>
        <begin position="188"/>
        <end position="201"/>
    </location>
</feature>
<dbReference type="Proteomes" id="UP000694251">
    <property type="component" value="Chromosome 13"/>
</dbReference>
<dbReference type="PANTHER" id="PTHR48449:SF1">
    <property type="entry name" value="DUF1985 DOMAIN-CONTAINING PROTEIN"/>
    <property type="match status" value="1"/>
</dbReference>
<dbReference type="InterPro" id="IPR015410">
    <property type="entry name" value="DUF1985"/>
</dbReference>